<dbReference type="OrthoDB" id="6354873at2759"/>
<dbReference type="FunCoup" id="A0A151Z9U1">
    <property type="interactions" value="564"/>
</dbReference>
<evidence type="ECO:0000256" key="7">
    <source>
        <dbReference type="SAM" id="Phobius"/>
    </source>
</evidence>
<dbReference type="GO" id="GO:0005506">
    <property type="term" value="F:iron ion binding"/>
    <property type="evidence" value="ECO:0007669"/>
    <property type="project" value="InterPro"/>
</dbReference>
<gene>
    <name evidence="9" type="ORF">DLAC_09264</name>
</gene>
<keyword evidence="3 7" id="KW-1133">Transmembrane helix</keyword>
<dbReference type="GO" id="GO:0050479">
    <property type="term" value="F:glyceryl-ether monooxygenase activity"/>
    <property type="evidence" value="ECO:0007669"/>
    <property type="project" value="TreeGrafter"/>
</dbReference>
<dbReference type="InterPro" id="IPR051689">
    <property type="entry name" value="Sterol_desaturase/TMEM195"/>
</dbReference>
<keyword evidence="10" id="KW-1185">Reference proteome</keyword>
<dbReference type="PANTHER" id="PTHR21624">
    <property type="entry name" value="STEROL DESATURASE-RELATED PROTEIN"/>
    <property type="match status" value="1"/>
</dbReference>
<sequence>MVEIFYTNNLNQVDSFQLPNYVNQMIPIFLISLIAEIFISYRRFCKNERVYHDFNDVICSLVLGSVQELFHFIIKPLFFIPYLYVWSNFRIVTFSTDSYISFIIALLGIDLAVYSFHRVGHEINFFWAIHIPHHSSEHYNLSTATRQGIFQYISAWLHYLPLALIVNPVHYSFHHHWNRIFQFYLHTETFKGKGFLDKIFVTPSHHQVHHASNPEYIDKNYGGILIIWDKLFGTFVEEKEHVEIKYGVIDNIDDHSPAILNCQHFIYMYKLSKQLKGISKLKVLWKSPNWLPEHDDPSLSKSTNGQKEEQSLEIEQESKSKRSMNDIASKWICLYSIMEIIGISSFLSILETHSKLLELEDMLYISTILIVQFIYVGMVLNRNHSHQFYQCNNIYSNNNMKNNGKEQQPIYNSNFGKYYNLLSTTQSFRLVITSMLLYQMSNWHSTIESEPLNMVYYNLSVYTVLQLIIWIISINLTELKVVQPSPIHYQQQTPKSTEECKILHFKLLKQILNI</sequence>
<dbReference type="Pfam" id="PF04116">
    <property type="entry name" value="FA_hydroxylase"/>
    <property type="match status" value="1"/>
</dbReference>
<evidence type="ECO:0000256" key="3">
    <source>
        <dbReference type="ARBA" id="ARBA00022989"/>
    </source>
</evidence>
<dbReference type="EMBL" id="LODT01000037">
    <property type="protein sequence ID" value="KYQ90634.1"/>
    <property type="molecule type" value="Genomic_DNA"/>
</dbReference>
<keyword evidence="2 7" id="KW-0812">Transmembrane</keyword>
<feature type="compositionally biased region" description="Basic and acidic residues" evidence="6">
    <location>
        <begin position="306"/>
        <end position="318"/>
    </location>
</feature>
<dbReference type="Proteomes" id="UP000076078">
    <property type="component" value="Unassembled WGS sequence"/>
</dbReference>
<keyword evidence="5 7" id="KW-0472">Membrane</keyword>
<dbReference type="PANTHER" id="PTHR21624:SF3">
    <property type="entry name" value="FATTY ACID HYDROXYLASE DOMAIN-CONTAINING PROTEIN"/>
    <property type="match status" value="1"/>
</dbReference>
<feature type="transmembrane region" description="Helical" evidence="7">
    <location>
        <begin position="20"/>
        <end position="39"/>
    </location>
</feature>
<keyword evidence="4" id="KW-0560">Oxidoreductase</keyword>
<evidence type="ECO:0000259" key="8">
    <source>
        <dbReference type="Pfam" id="PF04116"/>
    </source>
</evidence>
<dbReference type="AlphaFoldDB" id="A0A151Z9U1"/>
<feature type="transmembrane region" description="Helical" evidence="7">
    <location>
        <begin position="69"/>
        <end position="87"/>
    </location>
</feature>
<dbReference type="GO" id="GO:0016020">
    <property type="term" value="C:membrane"/>
    <property type="evidence" value="ECO:0007669"/>
    <property type="project" value="GOC"/>
</dbReference>
<dbReference type="InterPro" id="IPR006694">
    <property type="entry name" value="Fatty_acid_hydroxylase"/>
</dbReference>
<dbReference type="GO" id="GO:0006643">
    <property type="term" value="P:membrane lipid metabolic process"/>
    <property type="evidence" value="ECO:0007669"/>
    <property type="project" value="TreeGrafter"/>
</dbReference>
<evidence type="ECO:0000256" key="6">
    <source>
        <dbReference type="SAM" id="MobiDB-lite"/>
    </source>
</evidence>
<dbReference type="GO" id="GO:0005783">
    <property type="term" value="C:endoplasmic reticulum"/>
    <property type="evidence" value="ECO:0007669"/>
    <property type="project" value="TreeGrafter"/>
</dbReference>
<feature type="region of interest" description="Disordered" evidence="6">
    <location>
        <begin position="295"/>
        <end position="318"/>
    </location>
</feature>
<evidence type="ECO:0000256" key="2">
    <source>
        <dbReference type="ARBA" id="ARBA00022692"/>
    </source>
</evidence>
<name>A0A151Z9U1_TIELA</name>
<protein>
    <recommendedName>
        <fullName evidence="8">Fatty acid hydroxylase domain-containing protein</fullName>
    </recommendedName>
</protein>
<reference evidence="9 10" key="1">
    <citation type="submission" date="2015-12" db="EMBL/GenBank/DDBJ databases">
        <title>Dictyostelia acquired genes for synthesis and detection of signals that induce cell-type specialization by lateral gene transfer from prokaryotes.</title>
        <authorList>
            <person name="Gloeckner G."/>
            <person name="Schaap P."/>
        </authorList>
    </citation>
    <scope>NUCLEOTIDE SEQUENCE [LARGE SCALE GENOMIC DNA]</scope>
    <source>
        <strain evidence="9 10">TK</strain>
    </source>
</reference>
<evidence type="ECO:0000313" key="10">
    <source>
        <dbReference type="Proteomes" id="UP000076078"/>
    </source>
</evidence>
<dbReference type="GO" id="GO:0008610">
    <property type="term" value="P:lipid biosynthetic process"/>
    <property type="evidence" value="ECO:0007669"/>
    <property type="project" value="InterPro"/>
</dbReference>
<comment type="caution">
    <text evidence="9">The sequence shown here is derived from an EMBL/GenBank/DDBJ whole genome shotgun (WGS) entry which is preliminary data.</text>
</comment>
<comment type="subcellular location">
    <subcellularLocation>
        <location evidence="1">Endomembrane system</location>
        <topology evidence="1">Multi-pass membrane protein</topology>
    </subcellularLocation>
</comment>
<dbReference type="OMA" id="HHHWNRI"/>
<evidence type="ECO:0000256" key="5">
    <source>
        <dbReference type="ARBA" id="ARBA00023136"/>
    </source>
</evidence>
<evidence type="ECO:0000256" key="1">
    <source>
        <dbReference type="ARBA" id="ARBA00004127"/>
    </source>
</evidence>
<feature type="domain" description="Fatty acid hydroxylase" evidence="8">
    <location>
        <begin position="102"/>
        <end position="234"/>
    </location>
</feature>
<feature type="transmembrane region" description="Helical" evidence="7">
    <location>
        <begin position="331"/>
        <end position="350"/>
    </location>
</feature>
<organism evidence="9 10">
    <name type="scientific">Tieghemostelium lacteum</name>
    <name type="common">Slime mold</name>
    <name type="synonym">Dictyostelium lacteum</name>
    <dbReference type="NCBI Taxonomy" id="361077"/>
    <lineage>
        <taxon>Eukaryota</taxon>
        <taxon>Amoebozoa</taxon>
        <taxon>Evosea</taxon>
        <taxon>Eumycetozoa</taxon>
        <taxon>Dictyostelia</taxon>
        <taxon>Dictyosteliales</taxon>
        <taxon>Raperosteliaceae</taxon>
        <taxon>Tieghemostelium</taxon>
    </lineage>
</organism>
<dbReference type="InParanoid" id="A0A151Z9U1"/>
<proteinExistence type="predicted"/>
<evidence type="ECO:0000256" key="4">
    <source>
        <dbReference type="ARBA" id="ARBA00023002"/>
    </source>
</evidence>
<dbReference type="STRING" id="361077.A0A151Z9U1"/>
<evidence type="ECO:0000313" key="9">
    <source>
        <dbReference type="EMBL" id="KYQ90634.1"/>
    </source>
</evidence>
<accession>A0A151Z9U1</accession>
<feature type="transmembrane region" description="Helical" evidence="7">
    <location>
        <begin position="99"/>
        <end position="116"/>
    </location>
</feature>
<feature type="transmembrane region" description="Helical" evidence="7">
    <location>
        <begin position="459"/>
        <end position="477"/>
    </location>
</feature>
<feature type="transmembrane region" description="Helical" evidence="7">
    <location>
        <begin position="362"/>
        <end position="380"/>
    </location>
</feature>